<evidence type="ECO:0000313" key="4">
    <source>
        <dbReference type="EMBL" id="CAH1251825.1"/>
    </source>
</evidence>
<keyword evidence="2" id="KW-0812">Transmembrane</keyword>
<evidence type="ECO:0000259" key="3">
    <source>
        <dbReference type="PROSITE" id="PS50024"/>
    </source>
</evidence>
<evidence type="ECO:0000313" key="5">
    <source>
        <dbReference type="Proteomes" id="UP000838412"/>
    </source>
</evidence>
<dbReference type="Proteomes" id="UP000838412">
    <property type="component" value="Chromosome 19"/>
</dbReference>
<dbReference type="SUPFAM" id="SSF82671">
    <property type="entry name" value="SEA domain"/>
    <property type="match status" value="1"/>
</dbReference>
<dbReference type="InterPro" id="IPR036364">
    <property type="entry name" value="SEA_dom_sf"/>
</dbReference>
<proteinExistence type="predicted"/>
<protein>
    <submittedName>
        <fullName evidence="4">MUC3A protein</fullName>
    </submittedName>
</protein>
<sequence>MATTDQPTTTATTTQPTSTVTTDEPTTTATSTQPTTTVTTDQPATTATTDQPTTTATSTQPTTAVTTDQPTTTATSTQPTTAVTTDQPTTTATSTQPTTAVTTDQPTTTATSTQPTTTVTTDQPATTATTDQPTTTATSTQPTTTATTDQPTTMATTDQPTTTATTTQPTSTVTTDEPTTMATTDQQRTALAGTTNAISPTGAATPEASTLTTAKTVTAGQRVFEATFKISHGADFSSDLTNKSSPVYKELESNIQIKLESVFREEYGDLLLEVRIVGFRSGSVVVDYEVVLADTATEVTPEEVRETFLVALNETSNEFLPGIVVDKESVHVAEPQTGVPQDNTFPGWGIALIFVGVVLVIGAVGAVVLIRRRRHRGKFDISKYRDTSTVTKYHIPRARVLSVTVNNDGVVEMEMTRNTQYDTFIRKEMPTADDHNNGGRQVDGESVEETKMHMKTFGKTHDEIIVMKEMHSPGGLEEGGGQVDEHCVEETRITVEPENNDTGL</sequence>
<dbReference type="OrthoDB" id="7493297at2759"/>
<evidence type="ECO:0000256" key="2">
    <source>
        <dbReference type="SAM" id="Phobius"/>
    </source>
</evidence>
<gene>
    <name evidence="4" type="primary">MUC3A</name>
    <name evidence="4" type="ORF">BLAG_LOCUS12091</name>
</gene>
<evidence type="ECO:0000256" key="1">
    <source>
        <dbReference type="SAM" id="MobiDB-lite"/>
    </source>
</evidence>
<feature type="transmembrane region" description="Helical" evidence="2">
    <location>
        <begin position="345"/>
        <end position="370"/>
    </location>
</feature>
<dbReference type="AlphaFoldDB" id="A0A8J9ZE44"/>
<dbReference type="EMBL" id="OV696704">
    <property type="protein sequence ID" value="CAH1251825.1"/>
    <property type="molecule type" value="Genomic_DNA"/>
</dbReference>
<dbReference type="PROSITE" id="PS50024">
    <property type="entry name" value="SEA"/>
    <property type="match status" value="1"/>
</dbReference>
<keyword evidence="2" id="KW-1133">Transmembrane helix</keyword>
<feature type="domain" description="SEA" evidence="3">
    <location>
        <begin position="220"/>
        <end position="337"/>
    </location>
</feature>
<keyword evidence="5" id="KW-1185">Reference proteome</keyword>
<dbReference type="CDD" id="cd12087">
    <property type="entry name" value="TM_EGFR-like"/>
    <property type="match status" value="1"/>
</dbReference>
<feature type="region of interest" description="Disordered" evidence="1">
    <location>
        <begin position="1"/>
        <end position="183"/>
    </location>
</feature>
<reference evidence="4" key="1">
    <citation type="submission" date="2022-01" db="EMBL/GenBank/DDBJ databases">
        <authorList>
            <person name="Braso-Vives M."/>
        </authorList>
    </citation>
    <scope>NUCLEOTIDE SEQUENCE</scope>
</reference>
<keyword evidence="2" id="KW-0472">Membrane</keyword>
<dbReference type="Pfam" id="PF01390">
    <property type="entry name" value="SEA"/>
    <property type="match status" value="1"/>
</dbReference>
<dbReference type="InterPro" id="IPR000082">
    <property type="entry name" value="SEA_dom"/>
</dbReference>
<organism evidence="4 5">
    <name type="scientific">Branchiostoma lanceolatum</name>
    <name type="common">Common lancelet</name>
    <name type="synonym">Amphioxus lanceolatum</name>
    <dbReference type="NCBI Taxonomy" id="7740"/>
    <lineage>
        <taxon>Eukaryota</taxon>
        <taxon>Metazoa</taxon>
        <taxon>Chordata</taxon>
        <taxon>Cephalochordata</taxon>
        <taxon>Leptocardii</taxon>
        <taxon>Amphioxiformes</taxon>
        <taxon>Branchiostomatidae</taxon>
        <taxon>Branchiostoma</taxon>
    </lineage>
</organism>
<dbReference type="Gene3D" id="3.30.70.960">
    <property type="entry name" value="SEA domain"/>
    <property type="match status" value="1"/>
</dbReference>
<name>A0A8J9ZE44_BRALA</name>
<accession>A0A8J9ZE44</accession>